<dbReference type="KEGG" id="apre:CNX65_15610"/>
<protein>
    <recommendedName>
        <fullName evidence="3">PE domain-containing protein</fullName>
    </recommendedName>
</protein>
<evidence type="ECO:0008006" key="3">
    <source>
        <dbReference type="Google" id="ProtNLM"/>
    </source>
</evidence>
<sequence>MSQHSTESALGVDPDVLAAIAARLRELRARLDVEPANTRLDVPTSGSDLVSGALEDFTARCAEGRQRIGEELEAVAAAFDASAAKCLRADHDGALALAQLLGRSAP</sequence>
<dbReference type="EMBL" id="CP023445">
    <property type="protein sequence ID" value="ATE54546.1"/>
    <property type="molecule type" value="Genomic_DNA"/>
</dbReference>
<dbReference type="AlphaFoldDB" id="A0A290Z6C0"/>
<dbReference type="RefSeq" id="WP_096493799.1">
    <property type="nucleotide sequence ID" value="NZ_CP023445.1"/>
</dbReference>
<keyword evidence="2" id="KW-1185">Reference proteome</keyword>
<organism evidence="1 2">
    <name type="scientific">Actinosynnema pretiosum</name>
    <dbReference type="NCBI Taxonomy" id="42197"/>
    <lineage>
        <taxon>Bacteria</taxon>
        <taxon>Bacillati</taxon>
        <taxon>Actinomycetota</taxon>
        <taxon>Actinomycetes</taxon>
        <taxon>Pseudonocardiales</taxon>
        <taxon>Pseudonocardiaceae</taxon>
        <taxon>Actinosynnema</taxon>
    </lineage>
</organism>
<accession>A0A290Z6C0</accession>
<name>A0A290Z6C0_9PSEU</name>
<evidence type="ECO:0000313" key="2">
    <source>
        <dbReference type="Proteomes" id="UP000218505"/>
    </source>
</evidence>
<reference evidence="1" key="1">
    <citation type="submission" date="2017-09" db="EMBL/GenBank/DDBJ databases">
        <title>Complete Genome Sequence of ansamitocin-producing Bacterium Actinosynnema pretiosum X47.</title>
        <authorList>
            <person name="Cao G."/>
            <person name="Zong G."/>
            <person name="Zhong C."/>
            <person name="Fu J."/>
        </authorList>
    </citation>
    <scope>NUCLEOTIDE SEQUENCE [LARGE SCALE GENOMIC DNA]</scope>
    <source>
        <strain evidence="1">X47</strain>
    </source>
</reference>
<proteinExistence type="predicted"/>
<dbReference type="Proteomes" id="UP000218505">
    <property type="component" value="Chromosome"/>
</dbReference>
<evidence type="ECO:0000313" key="1">
    <source>
        <dbReference type="EMBL" id="ATE54546.1"/>
    </source>
</evidence>
<gene>
    <name evidence="1" type="ORF">CNX65_15610</name>
</gene>
<dbReference type="Gene3D" id="1.10.287.850">
    <property type="entry name" value="HP0062-like domain"/>
    <property type="match status" value="1"/>
</dbReference>